<feature type="domain" description="DUF8004" evidence="2">
    <location>
        <begin position="392"/>
        <end position="485"/>
    </location>
</feature>
<reference evidence="3" key="1">
    <citation type="submission" date="2021-03" db="EMBL/GenBank/DDBJ databases">
        <authorList>
            <person name="Tagirdzhanova G."/>
        </authorList>
    </citation>
    <scope>NUCLEOTIDE SEQUENCE</scope>
</reference>
<organism evidence="3 4">
    <name type="scientific">Gomphillus americanus</name>
    <dbReference type="NCBI Taxonomy" id="1940652"/>
    <lineage>
        <taxon>Eukaryota</taxon>
        <taxon>Fungi</taxon>
        <taxon>Dikarya</taxon>
        <taxon>Ascomycota</taxon>
        <taxon>Pezizomycotina</taxon>
        <taxon>Lecanoromycetes</taxon>
        <taxon>OSLEUM clade</taxon>
        <taxon>Ostropomycetidae</taxon>
        <taxon>Ostropales</taxon>
        <taxon>Graphidaceae</taxon>
        <taxon>Gomphilloideae</taxon>
        <taxon>Gomphillus</taxon>
    </lineage>
</organism>
<feature type="compositionally biased region" description="Basic residues" evidence="1">
    <location>
        <begin position="191"/>
        <end position="202"/>
    </location>
</feature>
<keyword evidence="4" id="KW-1185">Reference proteome</keyword>
<feature type="compositionally biased region" description="Polar residues" evidence="1">
    <location>
        <begin position="170"/>
        <end position="181"/>
    </location>
</feature>
<protein>
    <recommendedName>
        <fullName evidence="2">DUF8004 domain-containing protein</fullName>
    </recommendedName>
</protein>
<name>A0A8H3EHD5_9LECA</name>
<gene>
    <name evidence="3" type="ORF">GOMPHAMPRED_004924</name>
</gene>
<sequence>MSRSSSQVRGPLQVSIPDHSIGLRNYGDLDSRLPASPSPHARKPSYDAWSNKSGASREANSRTHSRLPSLQTNQLPPTTPGPLTSNTATSSHSRLSSVQASQLFLDSPGPPTSRTITQSFYQPNSRPMSRGRLDSEDLLPPPPIGANYVDHVPSPTGSRSSSLVRGRPDSVTSSNPTSRANSPAAGSAAKLNKKRTWMRSKSHGREGSISAIREPWAFIVGTPEKTEYNLQWYIAKQPVSELWDEQGDLFVHLFGETEGPSFRLNSNTIESSKAFQRLLGAVPRSRESSVADVNRGMRQMSLGTNKQLSSRDGGQKHLNIALTLSNGSNLDTSDLENLVAVRNLFAFLVGQILVGTPKQPTLYAVFKNIAGLLEHYEFTNNDGSTFGEIPKQNFLGYIEDLRLDDVRNSREKTLEALVLGERMKAWQLYNEGYVHAIGKWNEIYAMDSENMRLITPLSRKRMEKSHMDLHNRLHAAELRLNDFDFPSLFQGIAASSTFQKAIDVKTWRASWTLMKKFTTNYYKNKYGAWPPKASSKKNAFEESGLNRIVLQEMYKDFCDLYDMLVDKTNPTTRSADLAAHDERLAESDQHHFLRHLMSEFDRSSPPVKPPVPYDLCLVPDLKLVVRDYGSLSEKKQAKERTRKLKSDEINLALIQSYDRDSMRATSFLESFMAYERSLYQGKSMEEIVDHRIGQWIFLYVILQSLPLLVVDAPGVRWTEGVEYFLCEVPKGTPPWLREDQVERRAYRGATGQGLAHTKPDAFSNSVEGIYSRSHCWERARLWGHGTAKVPIHGGLPDNPTRGRQYESKRTMSHGTNELNDFIKDLPPPPAAFPGQRISSFNSSPRDSWVTGLEGLPLPPPLRIDASGMPGRKASASDLSKTFDDILGPATATSTTKKKGWGSFSG</sequence>
<evidence type="ECO:0000256" key="1">
    <source>
        <dbReference type="SAM" id="MobiDB-lite"/>
    </source>
</evidence>
<feature type="compositionally biased region" description="Polar residues" evidence="1">
    <location>
        <begin position="66"/>
        <end position="104"/>
    </location>
</feature>
<dbReference type="PANTHER" id="PTHR39601:SF2">
    <property type="entry name" value="CHORIOGENIN HMINOR"/>
    <property type="match status" value="1"/>
</dbReference>
<evidence type="ECO:0000259" key="2">
    <source>
        <dbReference type="Pfam" id="PF26013"/>
    </source>
</evidence>
<feature type="region of interest" description="Disordered" evidence="1">
    <location>
        <begin position="826"/>
        <end position="845"/>
    </location>
</feature>
<feature type="compositionally biased region" description="Polar residues" evidence="1">
    <location>
        <begin position="112"/>
        <end position="127"/>
    </location>
</feature>
<feature type="region of interest" description="Disordered" evidence="1">
    <location>
        <begin position="850"/>
        <end position="905"/>
    </location>
</feature>
<dbReference type="OrthoDB" id="5300331at2759"/>
<dbReference type="EMBL" id="CAJPDQ010000003">
    <property type="protein sequence ID" value="CAF9906781.1"/>
    <property type="molecule type" value="Genomic_DNA"/>
</dbReference>
<dbReference type="InterPro" id="IPR058317">
    <property type="entry name" value="DUF8004"/>
</dbReference>
<dbReference type="Pfam" id="PF26013">
    <property type="entry name" value="DUF8004"/>
    <property type="match status" value="1"/>
</dbReference>
<comment type="caution">
    <text evidence="3">The sequence shown here is derived from an EMBL/GenBank/DDBJ whole genome shotgun (WGS) entry which is preliminary data.</text>
</comment>
<dbReference type="Proteomes" id="UP000664169">
    <property type="component" value="Unassembled WGS sequence"/>
</dbReference>
<evidence type="ECO:0000313" key="3">
    <source>
        <dbReference type="EMBL" id="CAF9906781.1"/>
    </source>
</evidence>
<evidence type="ECO:0000313" key="4">
    <source>
        <dbReference type="Proteomes" id="UP000664169"/>
    </source>
</evidence>
<accession>A0A8H3EHD5</accession>
<feature type="region of interest" description="Disordered" evidence="1">
    <location>
        <begin position="1"/>
        <end position="203"/>
    </location>
</feature>
<feature type="compositionally biased region" description="Polar residues" evidence="1">
    <location>
        <begin position="836"/>
        <end position="845"/>
    </location>
</feature>
<dbReference type="AlphaFoldDB" id="A0A8H3EHD5"/>
<dbReference type="PANTHER" id="PTHR39601">
    <property type="entry name" value="CHORIOGENIN HMINOR"/>
    <property type="match status" value="1"/>
</dbReference>
<proteinExistence type="predicted"/>